<proteinExistence type="inferred from homology"/>
<evidence type="ECO:0000256" key="3">
    <source>
        <dbReference type="PIRSR" id="PIRSR000103-1"/>
    </source>
</evidence>
<dbReference type="InterPro" id="IPR008927">
    <property type="entry name" value="6-PGluconate_DH-like_C_sf"/>
</dbReference>
<feature type="active site" evidence="3">
    <location>
        <position position="171"/>
    </location>
</feature>
<evidence type="ECO:0000259" key="4">
    <source>
        <dbReference type="Pfam" id="PF03446"/>
    </source>
</evidence>
<protein>
    <submittedName>
        <fullName evidence="6">DUF1932 domain-containing protein</fullName>
    </submittedName>
</protein>
<comment type="caution">
    <text evidence="6">The sequence shown here is derived from an EMBL/GenBank/DDBJ whole genome shotgun (WGS) entry which is preliminary data.</text>
</comment>
<keyword evidence="2" id="KW-0560">Oxidoreductase</keyword>
<dbReference type="InterPro" id="IPR006115">
    <property type="entry name" value="6PGDH_NADP-bd"/>
</dbReference>
<keyword evidence="7" id="KW-1185">Reference proteome</keyword>
<accession>A0A846H6Z3</accession>
<dbReference type="InterPro" id="IPR015814">
    <property type="entry name" value="Pgluconate_DH_NAD-bd_C"/>
</dbReference>
<organism evidence="6 7">
    <name type="scientific">Hassallia byssoidea VB512170</name>
    <dbReference type="NCBI Taxonomy" id="1304833"/>
    <lineage>
        <taxon>Bacteria</taxon>
        <taxon>Bacillati</taxon>
        <taxon>Cyanobacteriota</taxon>
        <taxon>Cyanophyceae</taxon>
        <taxon>Nostocales</taxon>
        <taxon>Tolypothrichaceae</taxon>
        <taxon>Hassallia</taxon>
    </lineage>
</organism>
<evidence type="ECO:0000256" key="2">
    <source>
        <dbReference type="ARBA" id="ARBA00023002"/>
    </source>
</evidence>
<dbReference type="PANTHER" id="PTHR43580:SF2">
    <property type="entry name" value="CYTOKINE-LIKE NUCLEAR FACTOR N-PAC"/>
    <property type="match status" value="1"/>
</dbReference>
<evidence type="ECO:0000313" key="7">
    <source>
        <dbReference type="Proteomes" id="UP000031549"/>
    </source>
</evidence>
<dbReference type="SUPFAM" id="SSF48179">
    <property type="entry name" value="6-phosphogluconate dehydrogenase C-terminal domain-like"/>
    <property type="match status" value="1"/>
</dbReference>
<dbReference type="InterPro" id="IPR051265">
    <property type="entry name" value="HIBADH-related_NP60_sf"/>
</dbReference>
<reference evidence="6 7" key="1">
    <citation type="journal article" date="2015" name="Genome Announc.">
        <title>Draft Genome Sequence of Cyanobacterium Hassallia byssoidea Strain VB512170, Isolated from Monuments in India.</title>
        <authorList>
            <person name="Singh D."/>
            <person name="Chandrababunaidu M.M."/>
            <person name="Panda A."/>
            <person name="Sen D."/>
            <person name="Bhattacharyya S."/>
            <person name="Adhikary S.P."/>
            <person name="Tripathy S."/>
        </authorList>
    </citation>
    <scope>NUCLEOTIDE SEQUENCE [LARGE SCALE GENOMIC DNA]</scope>
    <source>
        <strain evidence="6 7">VB512170</strain>
    </source>
</reference>
<dbReference type="AlphaFoldDB" id="A0A846H6Z3"/>
<feature type="domain" description="6-phosphogluconate dehydrogenase NADP-binding" evidence="4">
    <location>
        <begin position="6"/>
        <end position="144"/>
    </location>
</feature>
<comment type="similarity">
    <text evidence="1">Belongs to the HIBADH-related family.</text>
</comment>
<evidence type="ECO:0000256" key="1">
    <source>
        <dbReference type="ARBA" id="ARBA00009080"/>
    </source>
</evidence>
<dbReference type="InterPro" id="IPR013328">
    <property type="entry name" value="6PGD_dom2"/>
</dbReference>
<evidence type="ECO:0000313" key="6">
    <source>
        <dbReference type="EMBL" id="NEU72738.1"/>
    </source>
</evidence>
<evidence type="ECO:0000259" key="5">
    <source>
        <dbReference type="Pfam" id="PF09130"/>
    </source>
</evidence>
<dbReference type="Proteomes" id="UP000031549">
    <property type="component" value="Unassembled WGS sequence"/>
</dbReference>
<dbReference type="InterPro" id="IPR015815">
    <property type="entry name" value="HIBADH-related"/>
</dbReference>
<dbReference type="PANTHER" id="PTHR43580">
    <property type="entry name" value="OXIDOREDUCTASE GLYR1-RELATED"/>
    <property type="match status" value="1"/>
</dbReference>
<dbReference type="RefSeq" id="WP_052325838.1">
    <property type="nucleotide sequence ID" value="NZ_JTCM02000013.1"/>
</dbReference>
<sequence>MQIQTVGILSPGDMGQAIASVLNQHGLRTVAALDERSDRTIALAKAANIQDVGSLKQLVIASDAILSVLVPAAAEEAAKQVATTISNVGKSVLYVDCNAIAPQKVKSIAQIISWAGGEFVDASIIGPPPRVPNRTRIYASGKQASELQQLRNYGLDVRVIGDEIGQASGLKMCYAALTKGLTAIGTQLLIAAHRLNLDEQLWDELSHSQQELANILTRSIPSMTPKAHRWVGEMEEIAETFQALGLTERTFQGAADIYDLVKETSLGKETPEQRKDTRLLNEIISILSIESTSNDFQTHSGDFQHE</sequence>
<dbReference type="GO" id="GO:0016491">
    <property type="term" value="F:oxidoreductase activity"/>
    <property type="evidence" value="ECO:0007669"/>
    <property type="project" value="UniProtKB-KW"/>
</dbReference>
<dbReference type="Pfam" id="PF09130">
    <property type="entry name" value="DUF1932"/>
    <property type="match status" value="1"/>
</dbReference>
<feature type="domain" description="Phosphogluconate dehydrogenase NAD-binding putative C-terminal" evidence="5">
    <location>
        <begin position="192"/>
        <end position="260"/>
    </location>
</feature>
<dbReference type="Gene3D" id="3.40.50.720">
    <property type="entry name" value="NAD(P)-binding Rossmann-like Domain"/>
    <property type="match status" value="1"/>
</dbReference>
<name>A0A846H6Z3_9CYAN</name>
<dbReference type="SUPFAM" id="SSF51735">
    <property type="entry name" value="NAD(P)-binding Rossmann-fold domains"/>
    <property type="match status" value="1"/>
</dbReference>
<dbReference type="EMBL" id="JTCM02000013">
    <property type="protein sequence ID" value="NEU72738.1"/>
    <property type="molecule type" value="Genomic_DNA"/>
</dbReference>
<dbReference type="GO" id="GO:0050661">
    <property type="term" value="F:NADP binding"/>
    <property type="evidence" value="ECO:0007669"/>
    <property type="project" value="InterPro"/>
</dbReference>
<dbReference type="Gene3D" id="1.10.1040.10">
    <property type="entry name" value="N-(1-d-carboxylethyl)-l-norvaline Dehydrogenase, domain 2"/>
    <property type="match status" value="1"/>
</dbReference>
<dbReference type="PIRSF" id="PIRSF000103">
    <property type="entry name" value="HIBADH"/>
    <property type="match status" value="1"/>
</dbReference>
<gene>
    <name evidence="6" type="ORF">PI95_009180</name>
</gene>
<dbReference type="Pfam" id="PF03446">
    <property type="entry name" value="NAD_binding_2"/>
    <property type="match status" value="1"/>
</dbReference>
<dbReference type="InterPro" id="IPR036291">
    <property type="entry name" value="NAD(P)-bd_dom_sf"/>
</dbReference>